<feature type="binding site" evidence="4">
    <location>
        <position position="232"/>
    </location>
    <ligand>
        <name>substrate</name>
    </ligand>
</feature>
<dbReference type="InterPro" id="IPR052369">
    <property type="entry name" value="UG_Glycosaminoglycan_Hydrolase"/>
</dbReference>
<dbReference type="Pfam" id="PF07470">
    <property type="entry name" value="Glyco_hydro_88"/>
    <property type="match status" value="1"/>
</dbReference>
<evidence type="ECO:0000256" key="2">
    <source>
        <dbReference type="ARBA" id="ARBA00038358"/>
    </source>
</evidence>
<evidence type="ECO:0000313" key="6">
    <source>
        <dbReference type="Proteomes" id="UP000284676"/>
    </source>
</evidence>
<accession>A0A414PZD7</accession>
<dbReference type="InterPro" id="IPR008928">
    <property type="entry name" value="6-hairpin_glycosidase_sf"/>
</dbReference>
<keyword evidence="1 5" id="KW-0378">Hydrolase</keyword>
<feature type="binding site" evidence="4">
    <location>
        <position position="362"/>
    </location>
    <ligand>
        <name>substrate</name>
    </ligand>
</feature>
<evidence type="ECO:0000256" key="1">
    <source>
        <dbReference type="ARBA" id="ARBA00022801"/>
    </source>
</evidence>
<feature type="binding site" evidence="4">
    <location>
        <position position="112"/>
    </location>
    <ligand>
        <name>substrate</name>
    </ligand>
</feature>
<name>A0A414PZD7_FUSMR</name>
<dbReference type="Gene3D" id="1.50.10.10">
    <property type="match status" value="1"/>
</dbReference>
<dbReference type="Proteomes" id="UP000284676">
    <property type="component" value="Unassembled WGS sequence"/>
</dbReference>
<organism evidence="5 6">
    <name type="scientific">Fusobacterium mortiferum</name>
    <dbReference type="NCBI Taxonomy" id="850"/>
    <lineage>
        <taxon>Bacteria</taxon>
        <taxon>Fusobacteriati</taxon>
        <taxon>Fusobacteriota</taxon>
        <taxon>Fusobacteriia</taxon>
        <taxon>Fusobacteriales</taxon>
        <taxon>Fusobacteriaceae</taxon>
        <taxon>Fusobacterium</taxon>
    </lineage>
</organism>
<evidence type="ECO:0000256" key="3">
    <source>
        <dbReference type="PIRSR" id="PIRSR610905-1"/>
    </source>
</evidence>
<reference evidence="5 6" key="1">
    <citation type="submission" date="2018-08" db="EMBL/GenBank/DDBJ databases">
        <title>A genome reference for cultivated species of the human gut microbiota.</title>
        <authorList>
            <person name="Zou Y."/>
            <person name="Xue W."/>
            <person name="Luo G."/>
        </authorList>
    </citation>
    <scope>NUCLEOTIDE SEQUENCE [LARGE SCALE GENOMIC DNA]</scope>
    <source>
        <strain evidence="5 6">AM25-1</strain>
    </source>
</reference>
<feature type="binding site" evidence="4">
    <location>
        <position position="248"/>
    </location>
    <ligand>
        <name>substrate</name>
    </ligand>
</feature>
<dbReference type="GO" id="GO:0000272">
    <property type="term" value="P:polysaccharide catabolic process"/>
    <property type="evidence" value="ECO:0007669"/>
    <property type="project" value="TreeGrafter"/>
</dbReference>
<dbReference type="GO" id="GO:0052757">
    <property type="term" value="F:chondroitin hydrolase activity"/>
    <property type="evidence" value="ECO:0007669"/>
    <property type="project" value="TreeGrafter"/>
</dbReference>
<dbReference type="SUPFAM" id="SSF48208">
    <property type="entry name" value="Six-hairpin glycosidases"/>
    <property type="match status" value="1"/>
</dbReference>
<dbReference type="AlphaFoldDB" id="A0A414PZD7"/>
<feature type="binding site" evidence="4">
    <location>
        <position position="172"/>
    </location>
    <ligand>
        <name>substrate</name>
    </ligand>
</feature>
<proteinExistence type="inferred from homology"/>
<feature type="active site" description="Nucleophile" evidence="3">
    <location>
        <position position="112"/>
    </location>
</feature>
<feature type="binding site" evidence="4">
    <location>
        <position position="230"/>
    </location>
    <ligand>
        <name>substrate</name>
    </ligand>
</feature>
<feature type="active site" description="Proton donor" evidence="3">
    <location>
        <position position="172"/>
    </location>
</feature>
<evidence type="ECO:0000256" key="4">
    <source>
        <dbReference type="PIRSR" id="PIRSR610905-2"/>
    </source>
</evidence>
<dbReference type="InterPro" id="IPR012341">
    <property type="entry name" value="6hp_glycosidase-like_sf"/>
</dbReference>
<gene>
    <name evidence="5" type="ORF">DW663_03865</name>
</gene>
<dbReference type="EMBL" id="QRHL01000003">
    <property type="protein sequence ID" value="RHF73933.1"/>
    <property type="molecule type" value="Genomic_DNA"/>
</dbReference>
<dbReference type="PANTHER" id="PTHR36845:SF1">
    <property type="entry name" value="HYDROLASE, PUTATIVE (AFU_ORTHOLOGUE AFUA_7G05090)-RELATED"/>
    <property type="match status" value="1"/>
</dbReference>
<comment type="similarity">
    <text evidence="2">Belongs to the glycosyl hydrolase 88 family.</text>
</comment>
<dbReference type="InterPro" id="IPR010905">
    <property type="entry name" value="Glyco_hydro_88"/>
</dbReference>
<dbReference type="RefSeq" id="WP_117708123.1">
    <property type="nucleotide sequence ID" value="NZ_CAEUHP010000001.1"/>
</dbReference>
<sequence>MELSREMRERFSKDVELPREMLFGALHEALKKIDGNCKTFINTYPRPCSTNYIYPGILNGGEWDDWTSGFWTGMLWLAYEITGDKRYKNVAQFQIKFYDERITNKVGVNHHDLGFLYTPSAVAGYKVAGLERAKVAALKAADHLLGRFKEKGEFIQAWGDLDDPNAYRLIIDCNMNVPLLFWATEVTGDPKYREVATKHINTAASVVVRDDSSTHHTFFFDPETGKPTKGVTAQGASDESAWARGQAWGVYGFPLAYSYLKDEKFVTLFKRVTNYFLNKLPADSVCYWDLMFDDNSGEERDTSAAAIAVCGMLEMLKYLPDTDPDKKIYKNAVNTIMKSLIEKYTTKDIEYSNGLLTQAVYSKPHGSGVDECCIWGDYFYMEALVRIMKPEWKMYW</sequence>
<feature type="binding site" evidence="4">
    <location>
        <position position="244"/>
    </location>
    <ligand>
        <name>substrate</name>
    </ligand>
</feature>
<comment type="caution">
    <text evidence="5">The sequence shown here is derived from an EMBL/GenBank/DDBJ whole genome shotgun (WGS) entry which is preliminary data.</text>
</comment>
<evidence type="ECO:0000313" key="5">
    <source>
        <dbReference type="EMBL" id="RHF73933.1"/>
    </source>
</evidence>
<protein>
    <submittedName>
        <fullName evidence="5">Glucuronyl hydrolase</fullName>
    </submittedName>
</protein>
<dbReference type="PANTHER" id="PTHR36845">
    <property type="entry name" value="HYDROLASE, PUTATIVE (AFU_ORTHOLOGUE AFUA_7G05090)-RELATED"/>
    <property type="match status" value="1"/>
</dbReference>